<proteinExistence type="predicted"/>
<keyword evidence="2" id="KW-1185">Reference proteome</keyword>
<dbReference type="EMBL" id="CP095072">
    <property type="protein sequence ID" value="UOQ47770.1"/>
    <property type="molecule type" value="Genomic_DNA"/>
</dbReference>
<protein>
    <submittedName>
        <fullName evidence="1">Uncharacterized protein</fullName>
    </submittedName>
</protein>
<reference evidence="1 2" key="1">
    <citation type="submission" date="2022-04" db="EMBL/GenBank/DDBJ databases">
        <title>Gracilibacillus sp. isolated from saltern.</title>
        <authorList>
            <person name="Won M."/>
            <person name="Lee C.-M."/>
            <person name="Woen H.-Y."/>
            <person name="Kwon S.-W."/>
        </authorList>
    </citation>
    <scope>NUCLEOTIDE SEQUENCE [LARGE SCALE GENOMIC DNA]</scope>
    <source>
        <strain evidence="1 2">SSWR10-1</strain>
    </source>
</reference>
<name>A0ABY4ETM3_9BACI</name>
<evidence type="ECO:0000313" key="1">
    <source>
        <dbReference type="EMBL" id="UOQ47770.1"/>
    </source>
</evidence>
<dbReference type="Proteomes" id="UP000831782">
    <property type="component" value="Chromosome"/>
</dbReference>
<gene>
    <name evidence="1" type="ORF">MUN88_17205</name>
</gene>
<evidence type="ECO:0000313" key="2">
    <source>
        <dbReference type="Proteomes" id="UP000831782"/>
    </source>
</evidence>
<accession>A0ABY4ETM3</accession>
<sequence>MNLGEIEVHVDIDNFKNDVNKLLDSISKFRVKYPFIKFEITFNEEKFHEFCKVRNEKGSFFIYIKEND</sequence>
<organism evidence="1 2">
    <name type="scientific">Gracilibacillus caseinilyticus</name>
    <dbReference type="NCBI Taxonomy" id="2932256"/>
    <lineage>
        <taxon>Bacteria</taxon>
        <taxon>Bacillati</taxon>
        <taxon>Bacillota</taxon>
        <taxon>Bacilli</taxon>
        <taxon>Bacillales</taxon>
        <taxon>Bacillaceae</taxon>
        <taxon>Gracilibacillus</taxon>
    </lineage>
</organism>
<dbReference type="RefSeq" id="WP_244717239.1">
    <property type="nucleotide sequence ID" value="NZ_CP095072.1"/>
</dbReference>